<evidence type="ECO:0000313" key="3">
    <source>
        <dbReference type="Proteomes" id="UP000613160"/>
    </source>
</evidence>
<sequence>MFRRLLAAAVLLAPLLLGPTASAHGPTPQKMDQAVTIDAPADAVWAVVGDFAGIGAWNPAVTSVEAAGGNERGATRKLNLSTGAITESLDSYSAERKVYSFRLSGENIAALPVSFYTAKITVVPKGEASEVRWIGRFYRGDTGNFPSPEQDDAAAIAAMERYIGTALGGLKQAVESGH</sequence>
<accession>A0A916XTU9</accession>
<dbReference type="Pfam" id="PF10604">
    <property type="entry name" value="Polyketide_cyc2"/>
    <property type="match status" value="1"/>
</dbReference>
<protein>
    <submittedName>
        <fullName evidence="2">MxaD family protein</fullName>
    </submittedName>
</protein>
<feature type="signal peptide" evidence="1">
    <location>
        <begin position="1"/>
        <end position="23"/>
    </location>
</feature>
<reference evidence="2" key="2">
    <citation type="submission" date="2020-09" db="EMBL/GenBank/DDBJ databases">
        <authorList>
            <person name="Sun Q."/>
            <person name="Zhou Y."/>
        </authorList>
    </citation>
    <scope>NUCLEOTIDE SEQUENCE</scope>
    <source>
        <strain evidence="2">CGMCC 1.15493</strain>
    </source>
</reference>
<dbReference type="PANTHER" id="PTHR39332:SF7">
    <property type="entry name" value="SRPBCC FAMILY PROTEIN"/>
    <property type="match status" value="1"/>
</dbReference>
<dbReference type="AlphaFoldDB" id="A0A916XTU9"/>
<dbReference type="InterPro" id="IPR023393">
    <property type="entry name" value="START-like_dom_sf"/>
</dbReference>
<dbReference type="EMBL" id="BMJJ01000002">
    <property type="protein sequence ID" value="GGD09785.1"/>
    <property type="molecule type" value="Genomic_DNA"/>
</dbReference>
<dbReference type="PANTHER" id="PTHR39332">
    <property type="entry name" value="BLL4707 PROTEIN"/>
    <property type="match status" value="1"/>
</dbReference>
<comment type="caution">
    <text evidence="2">The sequence shown here is derived from an EMBL/GenBank/DDBJ whole genome shotgun (WGS) entry which is preliminary data.</text>
</comment>
<evidence type="ECO:0000256" key="1">
    <source>
        <dbReference type="SAM" id="SignalP"/>
    </source>
</evidence>
<name>A0A916XTU9_9HYPH</name>
<dbReference type="Proteomes" id="UP000613160">
    <property type="component" value="Unassembled WGS sequence"/>
</dbReference>
<proteinExistence type="predicted"/>
<feature type="chain" id="PRO_5037367880" evidence="1">
    <location>
        <begin position="24"/>
        <end position="178"/>
    </location>
</feature>
<organism evidence="2 3">
    <name type="scientific">Aureimonas glaciei</name>
    <dbReference type="NCBI Taxonomy" id="1776957"/>
    <lineage>
        <taxon>Bacteria</taxon>
        <taxon>Pseudomonadati</taxon>
        <taxon>Pseudomonadota</taxon>
        <taxon>Alphaproteobacteria</taxon>
        <taxon>Hyphomicrobiales</taxon>
        <taxon>Aurantimonadaceae</taxon>
        <taxon>Aureimonas</taxon>
    </lineage>
</organism>
<dbReference type="CDD" id="cd07821">
    <property type="entry name" value="PYR_PYL_RCAR_like"/>
    <property type="match status" value="1"/>
</dbReference>
<evidence type="ECO:0000313" key="2">
    <source>
        <dbReference type="EMBL" id="GGD09785.1"/>
    </source>
</evidence>
<dbReference type="RefSeq" id="WP_188849555.1">
    <property type="nucleotide sequence ID" value="NZ_BMJJ01000002.1"/>
</dbReference>
<dbReference type="Gene3D" id="3.30.530.20">
    <property type="match status" value="1"/>
</dbReference>
<keyword evidence="3" id="KW-1185">Reference proteome</keyword>
<dbReference type="InterPro" id="IPR019587">
    <property type="entry name" value="Polyketide_cyclase/dehydratase"/>
</dbReference>
<reference evidence="2" key="1">
    <citation type="journal article" date="2014" name="Int. J. Syst. Evol. Microbiol.">
        <title>Complete genome sequence of Corynebacterium casei LMG S-19264T (=DSM 44701T), isolated from a smear-ripened cheese.</title>
        <authorList>
            <consortium name="US DOE Joint Genome Institute (JGI-PGF)"/>
            <person name="Walter F."/>
            <person name="Albersmeier A."/>
            <person name="Kalinowski J."/>
            <person name="Ruckert C."/>
        </authorList>
    </citation>
    <scope>NUCLEOTIDE SEQUENCE</scope>
    <source>
        <strain evidence="2">CGMCC 1.15493</strain>
    </source>
</reference>
<dbReference type="SUPFAM" id="SSF55961">
    <property type="entry name" value="Bet v1-like"/>
    <property type="match status" value="1"/>
</dbReference>
<keyword evidence="1" id="KW-0732">Signal</keyword>
<gene>
    <name evidence="2" type="ORF">GCM10011335_10890</name>
</gene>